<evidence type="ECO:0000259" key="6">
    <source>
        <dbReference type="PROSITE" id="PS50850"/>
    </source>
</evidence>
<keyword evidence="4 5" id="KW-0472">Membrane</keyword>
<proteinExistence type="predicted"/>
<reference evidence="7 8" key="1">
    <citation type="submission" date="2024-03" db="EMBL/GenBank/DDBJ databases">
        <title>A high-quality draft genome sequence of Diaporthe vaccinii, a causative agent of upright dieback and viscid rot disease in cranberry plants.</title>
        <authorList>
            <person name="Sarrasin M."/>
            <person name="Lang B.F."/>
            <person name="Burger G."/>
        </authorList>
    </citation>
    <scope>NUCLEOTIDE SEQUENCE [LARGE SCALE GENOMIC DNA]</scope>
    <source>
        <strain evidence="7 8">IS7</strain>
    </source>
</reference>
<feature type="transmembrane region" description="Helical" evidence="5">
    <location>
        <begin position="450"/>
        <end position="469"/>
    </location>
</feature>
<evidence type="ECO:0000256" key="4">
    <source>
        <dbReference type="ARBA" id="ARBA00023136"/>
    </source>
</evidence>
<feature type="domain" description="Major facilitator superfamily (MFS) profile" evidence="6">
    <location>
        <begin position="57"/>
        <end position="596"/>
    </location>
</feature>
<dbReference type="InterPro" id="IPR036259">
    <property type="entry name" value="MFS_trans_sf"/>
</dbReference>
<dbReference type="SUPFAM" id="SSF103473">
    <property type="entry name" value="MFS general substrate transporter"/>
    <property type="match status" value="1"/>
</dbReference>
<protein>
    <recommendedName>
        <fullName evidence="6">Major facilitator superfamily (MFS) profile domain-containing protein</fullName>
    </recommendedName>
</protein>
<gene>
    <name evidence="7" type="ORF">FJTKL_08578</name>
</gene>
<feature type="transmembrane region" description="Helical" evidence="5">
    <location>
        <begin position="276"/>
        <end position="295"/>
    </location>
</feature>
<feature type="transmembrane region" description="Helical" evidence="5">
    <location>
        <begin position="476"/>
        <end position="496"/>
    </location>
</feature>
<dbReference type="PROSITE" id="PS50850">
    <property type="entry name" value="MFS"/>
    <property type="match status" value="1"/>
</dbReference>
<keyword evidence="3 5" id="KW-1133">Transmembrane helix</keyword>
<feature type="transmembrane region" description="Helical" evidence="5">
    <location>
        <begin position="542"/>
        <end position="561"/>
    </location>
</feature>
<dbReference type="PANTHER" id="PTHR24064">
    <property type="entry name" value="SOLUTE CARRIER FAMILY 22 MEMBER"/>
    <property type="match status" value="1"/>
</dbReference>
<evidence type="ECO:0000313" key="8">
    <source>
        <dbReference type="Proteomes" id="UP001600888"/>
    </source>
</evidence>
<evidence type="ECO:0000256" key="1">
    <source>
        <dbReference type="ARBA" id="ARBA00004141"/>
    </source>
</evidence>
<feature type="transmembrane region" description="Helical" evidence="5">
    <location>
        <begin position="55"/>
        <end position="78"/>
    </location>
</feature>
<feature type="transmembrane region" description="Helical" evidence="5">
    <location>
        <begin position="573"/>
        <end position="595"/>
    </location>
</feature>
<keyword evidence="8" id="KW-1185">Reference proteome</keyword>
<sequence length="678" mass="74685">MHPDNRADRHWRFSGLRLPDPMRPINIHPDIDNITDRHQREIAILRILDSIGFNWPVFCAVAIGFLATSYSLFATNFVKPALLYVYPPSNESRHDIGEVLDLTTLIFTLVGMVVFGHFADRGGRKRLYGWELIILIFATVGLVLSSQGFMSLGVDGKTESSMSIYASIIFFRCLLGFGIGAEVSYLRPNTTEHIEIIRLILSYQYPVSAVIAAEFASTDTRAVVMASIFLMQSVGRFLAIGIGLGSLRSVMQQYDLHMDEPNIGAAEIKAKVVIDIVWRTVIGMGGVVAFIAVGLRLTMPESPRYYSGILKDLRKAAIAVKQAGGDLSANQRPETSFSLEAQRSYRKDDDEPTPWFKAAKRYLKDGGWKPLLGISSIWFLLDVCFYGTSLDSPGTLNVLWLETKVFDTTGPFANGTLAVWNATLPIWNADPALPNATIQRALNDNAVRTLLLSSIASLAGSLVAIPMVHYANRRKLLIYTSVALSLLFIATGASVVRTYARPTHYLSMVFFALAQFMFNVGPNTLTFIITAEVFPTVFRGSFYGISAASGKLGAIVIRAIVARTGDGYQALVAYLFVFSVIMLVLAFVAMLPGALPEVQKDMRKGSGHRVPPSPTLAAMDYKSPSTDNPAGHSWNTCLPRRWKSKALEDIARYPSPHDEFALQRDSEISVKETDTPVG</sequence>
<evidence type="ECO:0000313" key="7">
    <source>
        <dbReference type="EMBL" id="KAL2285058.1"/>
    </source>
</evidence>
<feature type="transmembrane region" description="Helical" evidence="5">
    <location>
        <begin position="164"/>
        <end position="184"/>
    </location>
</feature>
<name>A0ABR4ERJ1_9PEZI</name>
<comment type="caution">
    <text evidence="7">The sequence shown here is derived from an EMBL/GenBank/DDBJ whole genome shotgun (WGS) entry which is preliminary data.</text>
</comment>
<evidence type="ECO:0000256" key="3">
    <source>
        <dbReference type="ARBA" id="ARBA00022989"/>
    </source>
</evidence>
<keyword evidence="2 5" id="KW-0812">Transmembrane</keyword>
<feature type="transmembrane region" description="Helical" evidence="5">
    <location>
        <begin position="99"/>
        <end position="118"/>
    </location>
</feature>
<accession>A0ABR4ERJ1</accession>
<feature type="transmembrane region" description="Helical" evidence="5">
    <location>
        <begin position="508"/>
        <end position="530"/>
    </location>
</feature>
<comment type="subcellular location">
    <subcellularLocation>
        <location evidence="1">Membrane</location>
        <topology evidence="1">Multi-pass membrane protein</topology>
    </subcellularLocation>
</comment>
<dbReference type="Proteomes" id="UP001600888">
    <property type="component" value="Unassembled WGS sequence"/>
</dbReference>
<feature type="transmembrane region" description="Helical" evidence="5">
    <location>
        <begin position="130"/>
        <end position="152"/>
    </location>
</feature>
<evidence type="ECO:0000256" key="5">
    <source>
        <dbReference type="SAM" id="Phobius"/>
    </source>
</evidence>
<dbReference type="Gene3D" id="1.20.1250.20">
    <property type="entry name" value="MFS general substrate transporter like domains"/>
    <property type="match status" value="2"/>
</dbReference>
<dbReference type="EMBL" id="JBAWTH010000033">
    <property type="protein sequence ID" value="KAL2285058.1"/>
    <property type="molecule type" value="Genomic_DNA"/>
</dbReference>
<feature type="transmembrane region" description="Helical" evidence="5">
    <location>
        <begin position="223"/>
        <end position="244"/>
    </location>
</feature>
<dbReference type="InterPro" id="IPR005828">
    <property type="entry name" value="MFS_sugar_transport-like"/>
</dbReference>
<organism evidence="7 8">
    <name type="scientific">Diaporthe vaccinii</name>
    <dbReference type="NCBI Taxonomy" id="105482"/>
    <lineage>
        <taxon>Eukaryota</taxon>
        <taxon>Fungi</taxon>
        <taxon>Dikarya</taxon>
        <taxon>Ascomycota</taxon>
        <taxon>Pezizomycotina</taxon>
        <taxon>Sordariomycetes</taxon>
        <taxon>Sordariomycetidae</taxon>
        <taxon>Diaporthales</taxon>
        <taxon>Diaporthaceae</taxon>
        <taxon>Diaporthe</taxon>
        <taxon>Diaporthe eres species complex</taxon>
    </lineage>
</organism>
<evidence type="ECO:0000256" key="2">
    <source>
        <dbReference type="ARBA" id="ARBA00022692"/>
    </source>
</evidence>
<dbReference type="Pfam" id="PF00083">
    <property type="entry name" value="Sugar_tr"/>
    <property type="match status" value="2"/>
</dbReference>
<dbReference type="InterPro" id="IPR020846">
    <property type="entry name" value="MFS_dom"/>
</dbReference>